<dbReference type="PANTHER" id="PTHR33223">
    <property type="entry name" value="CCHC-TYPE DOMAIN-CONTAINING PROTEIN"/>
    <property type="match status" value="1"/>
</dbReference>
<evidence type="ECO:0000313" key="3">
    <source>
        <dbReference type="EMBL" id="KAL0458411.1"/>
    </source>
</evidence>
<organism evidence="3">
    <name type="scientific">Sesamum latifolium</name>
    <dbReference type="NCBI Taxonomy" id="2727402"/>
    <lineage>
        <taxon>Eukaryota</taxon>
        <taxon>Viridiplantae</taxon>
        <taxon>Streptophyta</taxon>
        <taxon>Embryophyta</taxon>
        <taxon>Tracheophyta</taxon>
        <taxon>Spermatophyta</taxon>
        <taxon>Magnoliopsida</taxon>
        <taxon>eudicotyledons</taxon>
        <taxon>Gunneridae</taxon>
        <taxon>Pentapetalae</taxon>
        <taxon>asterids</taxon>
        <taxon>lamiids</taxon>
        <taxon>Lamiales</taxon>
        <taxon>Pedaliaceae</taxon>
        <taxon>Sesamum</taxon>
    </lineage>
</organism>
<keyword evidence="1" id="KW-0863">Zinc-finger</keyword>
<proteinExistence type="predicted"/>
<name>A0AAW2Y0F2_9LAMI</name>
<accession>A0AAW2Y0F2</accession>
<keyword evidence="1" id="KW-0479">Metal-binding</keyword>
<comment type="caution">
    <text evidence="3">The sequence shown here is derived from an EMBL/GenBank/DDBJ whole genome shotgun (WGS) entry which is preliminary data.</text>
</comment>
<evidence type="ECO:0000256" key="1">
    <source>
        <dbReference type="PROSITE-ProRule" id="PRU00047"/>
    </source>
</evidence>
<keyword evidence="1" id="KW-0862">Zinc</keyword>
<sequence>MTRSHSGELTPYDSEIERTFHQRKNTIERGKNSRETDPGEQFAIFESTMEVMGAVEISMMEYSFPTANGTISSIVKPSVEVNNFEIKPSIIQIVQSNLGFSHSHYVILLKTDFSLYLLLDRESLYDAWERFKSMLKKYPHHELPMWRQVQTFYNGITLANRATIDAAVGGTIMKKLPSEAFNIIDEIATNLYSYGQERADKRTDDIHIIDTVSTLSTQMTALMHTVNNLGAAMWNGTPIGPCGACGQIGHLSQDCQVGNLNIVNKDANFISHGGRFNFNPYSNTYYPSKNFSGVTTSNKDPLDVLNHDNHLHKSRKAISKICFLNSSPQQTLDFKIKMPDSKVKKHRFGI</sequence>
<dbReference type="InterPro" id="IPR001878">
    <property type="entry name" value="Znf_CCHC"/>
</dbReference>
<dbReference type="GO" id="GO:0008270">
    <property type="term" value="F:zinc ion binding"/>
    <property type="evidence" value="ECO:0007669"/>
    <property type="project" value="UniProtKB-KW"/>
</dbReference>
<gene>
    <name evidence="3" type="ORF">Slati_0468300</name>
</gene>
<feature type="domain" description="CCHC-type" evidence="2">
    <location>
        <begin position="242"/>
        <end position="255"/>
    </location>
</feature>
<reference evidence="3" key="2">
    <citation type="journal article" date="2024" name="Plant">
        <title>Genomic evolution and insights into agronomic trait innovations of Sesamum species.</title>
        <authorList>
            <person name="Miao H."/>
            <person name="Wang L."/>
            <person name="Qu L."/>
            <person name="Liu H."/>
            <person name="Sun Y."/>
            <person name="Le M."/>
            <person name="Wang Q."/>
            <person name="Wei S."/>
            <person name="Zheng Y."/>
            <person name="Lin W."/>
            <person name="Duan Y."/>
            <person name="Cao H."/>
            <person name="Xiong S."/>
            <person name="Wang X."/>
            <person name="Wei L."/>
            <person name="Li C."/>
            <person name="Ma Q."/>
            <person name="Ju M."/>
            <person name="Zhao R."/>
            <person name="Li G."/>
            <person name="Mu C."/>
            <person name="Tian Q."/>
            <person name="Mei H."/>
            <person name="Zhang T."/>
            <person name="Gao T."/>
            <person name="Zhang H."/>
        </authorList>
    </citation>
    <scope>NUCLEOTIDE SEQUENCE</scope>
    <source>
        <strain evidence="3">KEN1</strain>
    </source>
</reference>
<evidence type="ECO:0000259" key="2">
    <source>
        <dbReference type="PROSITE" id="PS50158"/>
    </source>
</evidence>
<dbReference type="GO" id="GO:0003676">
    <property type="term" value="F:nucleic acid binding"/>
    <property type="evidence" value="ECO:0007669"/>
    <property type="project" value="InterPro"/>
</dbReference>
<dbReference type="PANTHER" id="PTHR33223:SF11">
    <property type="entry name" value="ELEMENT PROTEIN, PUTATIVE-RELATED"/>
    <property type="match status" value="1"/>
</dbReference>
<protein>
    <recommendedName>
        <fullName evidence="2">CCHC-type domain-containing protein</fullName>
    </recommendedName>
</protein>
<reference evidence="3" key="1">
    <citation type="submission" date="2020-06" db="EMBL/GenBank/DDBJ databases">
        <authorList>
            <person name="Li T."/>
            <person name="Hu X."/>
            <person name="Zhang T."/>
            <person name="Song X."/>
            <person name="Zhang H."/>
            <person name="Dai N."/>
            <person name="Sheng W."/>
            <person name="Hou X."/>
            <person name="Wei L."/>
        </authorList>
    </citation>
    <scope>NUCLEOTIDE SEQUENCE</scope>
    <source>
        <strain evidence="3">KEN1</strain>
        <tissue evidence="3">Leaf</tissue>
    </source>
</reference>
<dbReference type="EMBL" id="JACGWN010000002">
    <property type="protein sequence ID" value="KAL0458411.1"/>
    <property type="molecule type" value="Genomic_DNA"/>
</dbReference>
<dbReference type="PROSITE" id="PS50158">
    <property type="entry name" value="ZF_CCHC"/>
    <property type="match status" value="1"/>
</dbReference>
<dbReference type="AlphaFoldDB" id="A0AAW2Y0F2"/>